<dbReference type="Pfam" id="PF00849">
    <property type="entry name" value="PseudoU_synth_2"/>
    <property type="match status" value="1"/>
</dbReference>
<evidence type="ECO:0000313" key="3">
    <source>
        <dbReference type="Proteomes" id="UP000319731"/>
    </source>
</evidence>
<dbReference type="CDD" id="cd02869">
    <property type="entry name" value="PseudoU_synth_RluA_like"/>
    <property type="match status" value="1"/>
</dbReference>
<sequence>MSGPMYIKSKQLTVGDEFHNQPLLGFLMASSLHFSKNVARWKVIKAEVTIDRSGKTFTASADTKVSTGDVVNVMMDSSPYKLVGRTSRSASEKRDGINEQIAATLEKLQNSVLYRDADILAINKPHGLPVQGGSKVWIHVDRFLPDLKFDSENVPKIVHRIDRDTAGVVLLARNDATAARLSDLFRNSENRLEKTYWGILVGRVPGVPSSSSESNPTKEIVTGITEVKERGRDYMAVCPAPNELINDGQLDHESKTAVTRYEIVATTPNASMIHFHPITGKKHQIRVHAASVLRASVVGDYKYGNGVSDRLKPLFRDPKTIPLHLHLREITLKNWFGPNAHLKITAPVPKYFEQTMRLLGFDRR</sequence>
<dbReference type="EMBL" id="QEAO01000010">
    <property type="protein sequence ID" value="TPX35136.1"/>
    <property type="molecule type" value="Genomic_DNA"/>
</dbReference>
<reference evidence="2 3" key="1">
    <citation type="journal article" date="2019" name="Sci. Rep.">
        <title>Comparative genomics of chytrid fungi reveal insights into the obligate biotrophic and pathogenic lifestyle of Synchytrium endobioticum.</title>
        <authorList>
            <person name="van de Vossenberg B.T.L.H."/>
            <person name="Warris S."/>
            <person name="Nguyen H.D.T."/>
            <person name="van Gent-Pelzer M.P.E."/>
            <person name="Joly D.L."/>
            <person name="van de Geest H.C."/>
            <person name="Bonants P.J.M."/>
            <person name="Smith D.S."/>
            <person name="Levesque C.A."/>
            <person name="van der Lee T.A.J."/>
        </authorList>
    </citation>
    <scope>NUCLEOTIDE SEQUENCE [LARGE SCALE GENOMIC DNA]</scope>
    <source>
        <strain evidence="2 3">JEL517</strain>
    </source>
</reference>
<proteinExistence type="predicted"/>
<dbReference type="STRING" id="1806994.A0A507CAU8"/>
<dbReference type="InterPro" id="IPR006145">
    <property type="entry name" value="PsdUridine_synth_RsuA/RluA"/>
</dbReference>
<dbReference type="InterPro" id="IPR050188">
    <property type="entry name" value="RluA_PseudoU_synthase"/>
</dbReference>
<protein>
    <recommendedName>
        <fullName evidence="1">Pseudouridine synthase RsuA/RluA-like domain-containing protein</fullName>
    </recommendedName>
</protein>
<dbReference type="GO" id="GO:0001522">
    <property type="term" value="P:pseudouridine synthesis"/>
    <property type="evidence" value="ECO:0007669"/>
    <property type="project" value="InterPro"/>
</dbReference>
<dbReference type="InterPro" id="IPR006224">
    <property type="entry name" value="PsdUridine_synth_RluA-like_CS"/>
</dbReference>
<dbReference type="PANTHER" id="PTHR21600">
    <property type="entry name" value="MITOCHONDRIAL RNA PSEUDOURIDINE SYNTHASE"/>
    <property type="match status" value="1"/>
</dbReference>
<dbReference type="GeneID" id="42003608"/>
<dbReference type="SUPFAM" id="SSF55120">
    <property type="entry name" value="Pseudouridine synthase"/>
    <property type="match status" value="1"/>
</dbReference>
<evidence type="ECO:0000313" key="2">
    <source>
        <dbReference type="EMBL" id="TPX35136.1"/>
    </source>
</evidence>
<dbReference type="PROSITE" id="PS01129">
    <property type="entry name" value="PSI_RLU"/>
    <property type="match status" value="1"/>
</dbReference>
<dbReference type="OrthoDB" id="428658at2759"/>
<dbReference type="GO" id="GO:0009982">
    <property type="term" value="F:pseudouridine synthase activity"/>
    <property type="evidence" value="ECO:0007669"/>
    <property type="project" value="InterPro"/>
</dbReference>
<name>A0A507CAU8_9FUNG</name>
<keyword evidence="3" id="KW-1185">Reference proteome</keyword>
<dbReference type="InterPro" id="IPR020103">
    <property type="entry name" value="PsdUridine_synth_cat_dom_sf"/>
</dbReference>
<organism evidence="2 3">
    <name type="scientific">Synchytrium microbalum</name>
    <dbReference type="NCBI Taxonomy" id="1806994"/>
    <lineage>
        <taxon>Eukaryota</taxon>
        <taxon>Fungi</taxon>
        <taxon>Fungi incertae sedis</taxon>
        <taxon>Chytridiomycota</taxon>
        <taxon>Chytridiomycota incertae sedis</taxon>
        <taxon>Chytridiomycetes</taxon>
        <taxon>Synchytriales</taxon>
        <taxon>Synchytriaceae</taxon>
        <taxon>Synchytrium</taxon>
    </lineage>
</organism>
<dbReference type="Gene3D" id="3.30.2350.10">
    <property type="entry name" value="Pseudouridine synthase"/>
    <property type="match status" value="1"/>
</dbReference>
<dbReference type="Proteomes" id="UP000319731">
    <property type="component" value="Unassembled WGS sequence"/>
</dbReference>
<dbReference type="RefSeq" id="XP_031025721.1">
    <property type="nucleotide sequence ID" value="XM_031168311.1"/>
</dbReference>
<comment type="caution">
    <text evidence="2">The sequence shown here is derived from an EMBL/GenBank/DDBJ whole genome shotgun (WGS) entry which is preliminary data.</text>
</comment>
<evidence type="ECO:0000259" key="1">
    <source>
        <dbReference type="Pfam" id="PF00849"/>
    </source>
</evidence>
<dbReference type="GO" id="GO:0003723">
    <property type="term" value="F:RNA binding"/>
    <property type="evidence" value="ECO:0007669"/>
    <property type="project" value="InterPro"/>
</dbReference>
<dbReference type="AlphaFoldDB" id="A0A507CAU8"/>
<feature type="domain" description="Pseudouridine synthase RsuA/RluA-like" evidence="1">
    <location>
        <begin position="119"/>
        <end position="291"/>
    </location>
</feature>
<gene>
    <name evidence="2" type="ORF">SmJEL517_g02383</name>
</gene>
<accession>A0A507CAU8</accession>